<evidence type="ECO:0000259" key="3">
    <source>
        <dbReference type="Pfam" id="PF16344"/>
    </source>
</evidence>
<keyword evidence="1" id="KW-0472">Membrane</keyword>
<reference evidence="4" key="1">
    <citation type="submission" date="2021-01" db="EMBL/GenBank/DDBJ databases">
        <authorList>
            <person name="Zhong Y.L."/>
        </authorList>
    </citation>
    <scope>NUCLEOTIDE SEQUENCE</scope>
    <source>
        <strain evidence="4">KCTC 23302</strain>
    </source>
</reference>
<evidence type="ECO:0000313" key="5">
    <source>
        <dbReference type="Proteomes" id="UP000651057"/>
    </source>
</evidence>
<dbReference type="Gene3D" id="3.55.50.30">
    <property type="match status" value="1"/>
</dbReference>
<keyword evidence="1" id="KW-0812">Transmembrane</keyword>
<dbReference type="PANTHER" id="PTHR30273:SF2">
    <property type="entry name" value="PROTEIN FECR"/>
    <property type="match status" value="1"/>
</dbReference>
<evidence type="ECO:0000313" key="4">
    <source>
        <dbReference type="EMBL" id="MBL0684581.1"/>
    </source>
</evidence>
<sequence>MLNENENIYLAKWLNNDLSAEELEELKALPEYDEYKKIVDGLTFFNPPSFDVQKSLKTTITKLDAPKKGKVIKLKPVLYAISAAASIVLIIGLFFNKVTHTADPGQQIAVVLPDGSSVNLNASSTLSHQRFFWSSNRNVTLNGEAFFKVAKGTNFSVSTPLGTVEVLGTQFNVKGRSDEFLVGCYEGKVRVSSLKNQKKILKKGDAVSLKNEELISRKIKDITPLWMQGESLFDSIPLKKVLDELERQYSITFKREAIDQDQLFTGGFNYKDLKIALESVLVPMEIEYIINGNIVSLSPR</sequence>
<organism evidence="4 5">
    <name type="scientific">Aquimarina mytili</name>
    <dbReference type="NCBI Taxonomy" id="874423"/>
    <lineage>
        <taxon>Bacteria</taxon>
        <taxon>Pseudomonadati</taxon>
        <taxon>Bacteroidota</taxon>
        <taxon>Flavobacteriia</taxon>
        <taxon>Flavobacteriales</taxon>
        <taxon>Flavobacteriaceae</taxon>
        <taxon>Aquimarina</taxon>
    </lineage>
</organism>
<dbReference type="PIRSF" id="PIRSF018266">
    <property type="entry name" value="FecR"/>
    <property type="match status" value="1"/>
</dbReference>
<keyword evidence="5" id="KW-1185">Reference proteome</keyword>
<dbReference type="RefSeq" id="WP_201921091.1">
    <property type="nucleotide sequence ID" value="NZ_BAABAX010000031.1"/>
</dbReference>
<feature type="domain" description="Protein FecR C-terminal" evidence="3">
    <location>
        <begin position="232"/>
        <end position="295"/>
    </location>
</feature>
<dbReference type="InterPro" id="IPR006860">
    <property type="entry name" value="FecR"/>
</dbReference>
<dbReference type="EMBL" id="JAERQJ010000005">
    <property type="protein sequence ID" value="MBL0684581.1"/>
    <property type="molecule type" value="Genomic_DNA"/>
</dbReference>
<comment type="caution">
    <text evidence="4">The sequence shown here is derived from an EMBL/GenBank/DDBJ whole genome shotgun (WGS) entry which is preliminary data.</text>
</comment>
<dbReference type="InterPro" id="IPR012373">
    <property type="entry name" value="Ferrdict_sens_TM"/>
</dbReference>
<evidence type="ECO:0000256" key="1">
    <source>
        <dbReference type="SAM" id="Phobius"/>
    </source>
</evidence>
<accession>A0A937DC58</accession>
<keyword evidence="1" id="KW-1133">Transmembrane helix</keyword>
<protein>
    <submittedName>
        <fullName evidence="4">FecR domain-containing protein</fullName>
    </submittedName>
</protein>
<dbReference type="Pfam" id="PF16344">
    <property type="entry name" value="FecR_C"/>
    <property type="match status" value="1"/>
</dbReference>
<gene>
    <name evidence="4" type="ORF">JJQ60_13710</name>
</gene>
<dbReference type="GO" id="GO:0016989">
    <property type="term" value="F:sigma factor antagonist activity"/>
    <property type="evidence" value="ECO:0007669"/>
    <property type="project" value="TreeGrafter"/>
</dbReference>
<name>A0A937DC58_9FLAO</name>
<dbReference type="Proteomes" id="UP000651057">
    <property type="component" value="Unassembled WGS sequence"/>
</dbReference>
<feature type="domain" description="FecR protein" evidence="2">
    <location>
        <begin position="101"/>
        <end position="190"/>
    </location>
</feature>
<dbReference type="Gene3D" id="2.60.120.1440">
    <property type="match status" value="1"/>
</dbReference>
<dbReference type="InterPro" id="IPR032508">
    <property type="entry name" value="FecR_C"/>
</dbReference>
<proteinExistence type="predicted"/>
<dbReference type="PANTHER" id="PTHR30273">
    <property type="entry name" value="PERIPLASMIC SIGNAL SENSOR AND SIGMA FACTOR ACTIVATOR FECR-RELATED"/>
    <property type="match status" value="1"/>
</dbReference>
<dbReference type="Pfam" id="PF04773">
    <property type="entry name" value="FecR"/>
    <property type="match status" value="1"/>
</dbReference>
<dbReference type="AlphaFoldDB" id="A0A937DC58"/>
<evidence type="ECO:0000259" key="2">
    <source>
        <dbReference type="Pfam" id="PF04773"/>
    </source>
</evidence>
<feature type="transmembrane region" description="Helical" evidence="1">
    <location>
        <begin position="77"/>
        <end position="95"/>
    </location>
</feature>